<dbReference type="EMBL" id="ML992672">
    <property type="protein sequence ID" value="KAF2212795.1"/>
    <property type="molecule type" value="Genomic_DNA"/>
</dbReference>
<dbReference type="OrthoDB" id="3647920at2759"/>
<keyword evidence="3" id="KW-1185">Reference proteome</keyword>
<sequence length="446" mass="49499">MHEFVKRLMPSEQGPREASTGNPHFEVGSWHVPFTVPYESTASPVPHPASTKRKHCFTKQLRNASFQKNLILNPWPKCESILSATVDYARDAVERSSEETLVSLVSYSSRELNGQAARQMSQEYRVSCRACRMRSPSPSSIYSRSVTAVSVRGPRRRMNSATQRRAAGHARSYANSYLQLAEFEAEDQDHDENVIRAKDGTLAAFSSEVFFTAATTTAKVQRTKTVLQEDDTSGDTASKCMSSLHLTHDAAPSDVILSPATSAMNEKRVALLEARLIRLREENFQAFAGGSPMTASEVSQRLQSLAEAAERLRDLKIVTGLAVRELRDNTPRAVMPAELQPLRTSSRSWENDIRPRKETVSGDPGGELETITVMTQPEGLPMERKHKTSRIPLPTQRTRATSGPIWRKATSANGTSAPQIPQRSPRRLAREHGILELEHRLANAAT</sequence>
<accession>A0A6A6FHA2</accession>
<dbReference type="AlphaFoldDB" id="A0A6A6FHA2"/>
<dbReference type="Proteomes" id="UP000799539">
    <property type="component" value="Unassembled WGS sequence"/>
</dbReference>
<name>A0A6A6FHA2_9PEZI</name>
<evidence type="ECO:0000313" key="2">
    <source>
        <dbReference type="EMBL" id="KAF2212795.1"/>
    </source>
</evidence>
<proteinExistence type="predicted"/>
<evidence type="ECO:0000313" key="3">
    <source>
        <dbReference type="Proteomes" id="UP000799539"/>
    </source>
</evidence>
<feature type="region of interest" description="Disordered" evidence="1">
    <location>
        <begin position="1"/>
        <end position="24"/>
    </location>
</feature>
<evidence type="ECO:0000256" key="1">
    <source>
        <dbReference type="SAM" id="MobiDB-lite"/>
    </source>
</evidence>
<gene>
    <name evidence="2" type="ORF">CERZMDRAFT_84419</name>
</gene>
<protein>
    <submittedName>
        <fullName evidence="2">Uncharacterized protein</fullName>
    </submittedName>
</protein>
<organism evidence="2 3">
    <name type="scientific">Cercospora zeae-maydis SCOH1-5</name>
    <dbReference type="NCBI Taxonomy" id="717836"/>
    <lineage>
        <taxon>Eukaryota</taxon>
        <taxon>Fungi</taxon>
        <taxon>Dikarya</taxon>
        <taxon>Ascomycota</taxon>
        <taxon>Pezizomycotina</taxon>
        <taxon>Dothideomycetes</taxon>
        <taxon>Dothideomycetidae</taxon>
        <taxon>Mycosphaerellales</taxon>
        <taxon>Mycosphaerellaceae</taxon>
        <taxon>Cercospora</taxon>
    </lineage>
</organism>
<reference evidence="2" key="1">
    <citation type="journal article" date="2020" name="Stud. Mycol.">
        <title>101 Dothideomycetes genomes: a test case for predicting lifestyles and emergence of pathogens.</title>
        <authorList>
            <person name="Haridas S."/>
            <person name="Albert R."/>
            <person name="Binder M."/>
            <person name="Bloem J."/>
            <person name="Labutti K."/>
            <person name="Salamov A."/>
            <person name="Andreopoulos B."/>
            <person name="Baker S."/>
            <person name="Barry K."/>
            <person name="Bills G."/>
            <person name="Bluhm B."/>
            <person name="Cannon C."/>
            <person name="Castanera R."/>
            <person name="Culley D."/>
            <person name="Daum C."/>
            <person name="Ezra D."/>
            <person name="Gonzalez J."/>
            <person name="Henrissat B."/>
            <person name="Kuo A."/>
            <person name="Liang C."/>
            <person name="Lipzen A."/>
            <person name="Lutzoni F."/>
            <person name="Magnuson J."/>
            <person name="Mondo S."/>
            <person name="Nolan M."/>
            <person name="Ohm R."/>
            <person name="Pangilinan J."/>
            <person name="Park H.-J."/>
            <person name="Ramirez L."/>
            <person name="Alfaro M."/>
            <person name="Sun H."/>
            <person name="Tritt A."/>
            <person name="Yoshinaga Y."/>
            <person name="Zwiers L.-H."/>
            <person name="Turgeon B."/>
            <person name="Goodwin S."/>
            <person name="Spatafora J."/>
            <person name="Crous P."/>
            <person name="Grigoriev I."/>
        </authorList>
    </citation>
    <scope>NUCLEOTIDE SEQUENCE</scope>
    <source>
        <strain evidence="2">SCOH1-5</strain>
    </source>
</reference>